<evidence type="ECO:0000256" key="6">
    <source>
        <dbReference type="ARBA" id="ARBA00022729"/>
    </source>
</evidence>
<dbReference type="InterPro" id="IPR017441">
    <property type="entry name" value="Protein_kinase_ATP_BS"/>
</dbReference>
<feature type="binding site" evidence="15">
    <location>
        <position position="268"/>
    </location>
    <ligand>
        <name>ATP</name>
        <dbReference type="ChEBI" id="CHEBI:30616"/>
    </ligand>
</feature>
<dbReference type="Gene3D" id="3.30.200.20">
    <property type="entry name" value="Phosphorylase Kinase, domain 1"/>
    <property type="match status" value="1"/>
</dbReference>
<feature type="transmembrane region" description="Helical" evidence="17">
    <location>
        <begin position="169"/>
        <end position="192"/>
    </location>
</feature>
<dbReference type="InterPro" id="IPR001245">
    <property type="entry name" value="Ser-Thr/Tyr_kinase_cat_dom"/>
</dbReference>
<keyword evidence="6" id="KW-0732">Signal</keyword>
<evidence type="ECO:0000313" key="21">
    <source>
        <dbReference type="Proteomes" id="UP001054252"/>
    </source>
</evidence>
<dbReference type="PANTHER" id="PTHR27002:SF861">
    <property type="entry name" value="CYSTEINE-RICH RECEPTOR-LIKE PROTEIN KINASE 14 ISOFORM X1"/>
    <property type="match status" value="1"/>
</dbReference>
<evidence type="ECO:0000256" key="7">
    <source>
        <dbReference type="ARBA" id="ARBA00022737"/>
    </source>
</evidence>
<dbReference type="PROSITE" id="PS51473">
    <property type="entry name" value="GNK2"/>
    <property type="match status" value="1"/>
</dbReference>
<evidence type="ECO:0000256" key="8">
    <source>
        <dbReference type="ARBA" id="ARBA00022741"/>
    </source>
</evidence>
<dbReference type="CDD" id="cd14066">
    <property type="entry name" value="STKc_IRAK"/>
    <property type="match status" value="1"/>
</dbReference>
<feature type="region of interest" description="Disordered" evidence="16">
    <location>
        <begin position="132"/>
        <end position="160"/>
    </location>
</feature>
<dbReference type="PROSITE" id="PS00108">
    <property type="entry name" value="PROTEIN_KINASE_ST"/>
    <property type="match status" value="1"/>
</dbReference>
<evidence type="ECO:0000256" key="12">
    <source>
        <dbReference type="ARBA" id="ARBA00023136"/>
    </source>
</evidence>
<evidence type="ECO:0000256" key="3">
    <source>
        <dbReference type="ARBA" id="ARBA00022553"/>
    </source>
</evidence>
<accession>A0AAV5K5M9</accession>
<keyword evidence="2" id="KW-0723">Serine/threonine-protein kinase</keyword>
<evidence type="ECO:0000259" key="18">
    <source>
        <dbReference type="PROSITE" id="PS50011"/>
    </source>
</evidence>
<keyword evidence="10 15" id="KW-0067">ATP-binding</keyword>
<dbReference type="Pfam" id="PF07714">
    <property type="entry name" value="PK_Tyr_Ser-Thr"/>
    <property type="match status" value="1"/>
</dbReference>
<proteinExistence type="predicted"/>
<keyword evidence="13" id="KW-0675">Receptor</keyword>
<evidence type="ECO:0000256" key="10">
    <source>
        <dbReference type="ARBA" id="ARBA00022840"/>
    </source>
</evidence>
<keyword evidence="8 15" id="KW-0547">Nucleotide-binding</keyword>
<feature type="compositionally biased region" description="Pro residues" evidence="16">
    <location>
        <begin position="132"/>
        <end position="149"/>
    </location>
</feature>
<dbReference type="FunFam" id="3.30.430.20:FF:000007">
    <property type="entry name" value="Cysteine-rich receptor-like protein kinase 11"/>
    <property type="match status" value="1"/>
</dbReference>
<dbReference type="PANTHER" id="PTHR27002">
    <property type="entry name" value="RECEPTOR-LIKE SERINE/THREONINE-PROTEIN KINASE SD1-8"/>
    <property type="match status" value="1"/>
</dbReference>
<evidence type="ECO:0000256" key="17">
    <source>
        <dbReference type="SAM" id="Phobius"/>
    </source>
</evidence>
<dbReference type="Gene3D" id="3.30.430.20">
    <property type="entry name" value="Gnk2 domain, C-X8-C-X2-C motif"/>
    <property type="match status" value="1"/>
</dbReference>
<protein>
    <recommendedName>
        <fullName evidence="22">Receptor-like protein kinase At4g00960</fullName>
    </recommendedName>
</protein>
<keyword evidence="11 17" id="KW-1133">Transmembrane helix</keyword>
<dbReference type="GO" id="GO:0005886">
    <property type="term" value="C:plasma membrane"/>
    <property type="evidence" value="ECO:0007669"/>
    <property type="project" value="TreeGrafter"/>
</dbReference>
<evidence type="ECO:0008006" key="22">
    <source>
        <dbReference type="Google" id="ProtNLM"/>
    </source>
</evidence>
<evidence type="ECO:0000256" key="5">
    <source>
        <dbReference type="ARBA" id="ARBA00022692"/>
    </source>
</evidence>
<keyword evidence="9" id="KW-0418">Kinase</keyword>
<keyword evidence="14" id="KW-0325">Glycoprotein</keyword>
<evidence type="ECO:0000256" key="15">
    <source>
        <dbReference type="PROSITE-ProRule" id="PRU10141"/>
    </source>
</evidence>
<reference evidence="20 21" key="1">
    <citation type="journal article" date="2021" name="Commun. Biol.">
        <title>The genome of Shorea leprosula (Dipterocarpaceae) highlights the ecological relevance of drought in aseasonal tropical rainforests.</title>
        <authorList>
            <person name="Ng K.K.S."/>
            <person name="Kobayashi M.J."/>
            <person name="Fawcett J.A."/>
            <person name="Hatakeyama M."/>
            <person name="Paape T."/>
            <person name="Ng C.H."/>
            <person name="Ang C.C."/>
            <person name="Tnah L.H."/>
            <person name="Lee C.T."/>
            <person name="Nishiyama T."/>
            <person name="Sese J."/>
            <person name="O'Brien M.J."/>
            <person name="Copetti D."/>
            <person name="Mohd Noor M.I."/>
            <person name="Ong R.C."/>
            <person name="Putra M."/>
            <person name="Sireger I.Z."/>
            <person name="Indrioko S."/>
            <person name="Kosugi Y."/>
            <person name="Izuno A."/>
            <person name="Isagi Y."/>
            <person name="Lee S.L."/>
            <person name="Shimizu K.K."/>
        </authorList>
    </citation>
    <scope>NUCLEOTIDE SEQUENCE [LARGE SCALE GENOMIC DNA]</scope>
    <source>
        <strain evidence="20">214</strain>
    </source>
</reference>
<dbReference type="GO" id="GO:0009737">
    <property type="term" value="P:response to abscisic acid"/>
    <property type="evidence" value="ECO:0007669"/>
    <property type="project" value="UniProtKB-ARBA"/>
</dbReference>
<dbReference type="PROSITE" id="PS00107">
    <property type="entry name" value="PROTEIN_KINASE_ATP"/>
    <property type="match status" value="1"/>
</dbReference>
<dbReference type="GO" id="GO:0005524">
    <property type="term" value="F:ATP binding"/>
    <property type="evidence" value="ECO:0007669"/>
    <property type="project" value="UniProtKB-UniRule"/>
</dbReference>
<dbReference type="InterPro" id="IPR011009">
    <property type="entry name" value="Kinase-like_dom_sf"/>
</dbReference>
<evidence type="ECO:0000256" key="14">
    <source>
        <dbReference type="ARBA" id="ARBA00023180"/>
    </source>
</evidence>
<dbReference type="GO" id="GO:0004674">
    <property type="term" value="F:protein serine/threonine kinase activity"/>
    <property type="evidence" value="ECO:0007669"/>
    <property type="project" value="UniProtKB-KW"/>
</dbReference>
<dbReference type="EMBL" id="BPVZ01000052">
    <property type="protein sequence ID" value="GKV19277.1"/>
    <property type="molecule type" value="Genomic_DNA"/>
</dbReference>
<name>A0AAV5K5M9_9ROSI</name>
<dbReference type="Proteomes" id="UP001054252">
    <property type="component" value="Unassembled WGS sequence"/>
</dbReference>
<evidence type="ECO:0000256" key="11">
    <source>
        <dbReference type="ARBA" id="ARBA00022989"/>
    </source>
</evidence>
<dbReference type="SUPFAM" id="SSF56112">
    <property type="entry name" value="Protein kinase-like (PK-like)"/>
    <property type="match status" value="1"/>
</dbReference>
<dbReference type="FunFam" id="1.10.510.10:FF:000343">
    <property type="entry name" value="Cysteine-rich receptor-like protein kinase 28"/>
    <property type="match status" value="1"/>
</dbReference>
<dbReference type="PROSITE" id="PS50011">
    <property type="entry name" value="PROTEIN_KINASE_DOM"/>
    <property type="match status" value="1"/>
</dbReference>
<keyword evidence="21" id="KW-1185">Reference proteome</keyword>
<evidence type="ECO:0000256" key="9">
    <source>
        <dbReference type="ARBA" id="ARBA00022777"/>
    </source>
</evidence>
<comment type="caution">
    <text evidence="20">The sequence shown here is derived from an EMBL/GenBank/DDBJ whole genome shotgun (WGS) entry which is preliminary data.</text>
</comment>
<keyword evidence="7" id="KW-0677">Repeat</keyword>
<organism evidence="20 21">
    <name type="scientific">Rubroshorea leprosula</name>
    <dbReference type="NCBI Taxonomy" id="152421"/>
    <lineage>
        <taxon>Eukaryota</taxon>
        <taxon>Viridiplantae</taxon>
        <taxon>Streptophyta</taxon>
        <taxon>Embryophyta</taxon>
        <taxon>Tracheophyta</taxon>
        <taxon>Spermatophyta</taxon>
        <taxon>Magnoliopsida</taxon>
        <taxon>eudicotyledons</taxon>
        <taxon>Gunneridae</taxon>
        <taxon>Pentapetalae</taxon>
        <taxon>rosids</taxon>
        <taxon>malvids</taxon>
        <taxon>Malvales</taxon>
        <taxon>Dipterocarpaceae</taxon>
        <taxon>Rubroshorea</taxon>
    </lineage>
</organism>
<dbReference type="FunFam" id="3.30.200.20:FF:000142">
    <property type="entry name" value="Cysteine-rich receptor-like protein kinase 10"/>
    <property type="match status" value="1"/>
</dbReference>
<dbReference type="InterPro" id="IPR002902">
    <property type="entry name" value="GNK2"/>
</dbReference>
<evidence type="ECO:0000256" key="2">
    <source>
        <dbReference type="ARBA" id="ARBA00022527"/>
    </source>
</evidence>
<dbReference type="InterPro" id="IPR038408">
    <property type="entry name" value="GNK2_sf"/>
</dbReference>
<dbReference type="InterPro" id="IPR008271">
    <property type="entry name" value="Ser/Thr_kinase_AS"/>
</dbReference>
<evidence type="ECO:0000313" key="20">
    <source>
        <dbReference type="EMBL" id="GKV19277.1"/>
    </source>
</evidence>
<evidence type="ECO:0000256" key="13">
    <source>
        <dbReference type="ARBA" id="ARBA00023170"/>
    </source>
</evidence>
<gene>
    <name evidence="20" type="ORF">SLEP1_g29563</name>
</gene>
<keyword evidence="4" id="KW-0808">Transferase</keyword>
<feature type="domain" description="Gnk2-homologous" evidence="19">
    <location>
        <begin position="19"/>
        <end position="128"/>
    </location>
</feature>
<keyword evidence="12 17" id="KW-0472">Membrane</keyword>
<sequence length="566" mass="62758">MGDCTIHYANRYIFGILEQSPSYHFNNIGNLTVNLTQFDQIWESLMDGLVRNASAGTSRLKFATGEANLLTQFQKIYALTQCTPDLSQRDCDFCLRQCVLNFESCCRGKQGGGVQKPSCFLRWDLYPFYNPPPPPPSSPPPVSGSPPPVSNSNNTKPAKDNGRLATQTIIIVVVVVSTIGSMAILAITCSLLRKRWKSKQEVTGVDDNEGVDDTEGVDDSISAESLRFDLGTLRVATDNFSSKNKLGQGGFGVVYKGKLQDGRDIAIKRLSRNSEQGEIEFKNEVLLMARLQHRNLVRLLGFCLEGSERLLIYEFAPNLSLDHFIFHPVKRLLLDWNKRYKVIGGIAKGILYLHEDSQYRIIHRDLKAANILLDAKMNPKISDFGMARLFAGDQTQANSSKIVGTLGYMAPEYVMNGNFSIKSDVYSFGVLVLEIISGQKVYLSNGEEGENLLTNAWKNWMEGTALNFIDPILRDGSRSEMLRCIQLGLLCVQENVARRPTMASVALMLSSSSVSLQAPSKPAFLMDSIIEPENSSIASSPASAQSKRRSTDFTLNEVTISDFDPR</sequence>
<dbReference type="AlphaFoldDB" id="A0AAV5K5M9"/>
<evidence type="ECO:0000256" key="16">
    <source>
        <dbReference type="SAM" id="MobiDB-lite"/>
    </source>
</evidence>
<dbReference type="SMART" id="SM00220">
    <property type="entry name" value="S_TKc"/>
    <property type="match status" value="1"/>
</dbReference>
<comment type="subcellular location">
    <subcellularLocation>
        <location evidence="1">Membrane</location>
        <topology evidence="1">Single-pass membrane protein</topology>
    </subcellularLocation>
</comment>
<feature type="domain" description="Protein kinase" evidence="18">
    <location>
        <begin position="240"/>
        <end position="524"/>
    </location>
</feature>
<evidence type="ECO:0000256" key="1">
    <source>
        <dbReference type="ARBA" id="ARBA00004167"/>
    </source>
</evidence>
<dbReference type="CDD" id="cd23509">
    <property type="entry name" value="Gnk2-like"/>
    <property type="match status" value="1"/>
</dbReference>
<dbReference type="Gene3D" id="1.10.510.10">
    <property type="entry name" value="Transferase(Phosphotransferase) domain 1"/>
    <property type="match status" value="1"/>
</dbReference>
<evidence type="ECO:0000256" key="4">
    <source>
        <dbReference type="ARBA" id="ARBA00022679"/>
    </source>
</evidence>
<keyword evidence="5 17" id="KW-0812">Transmembrane</keyword>
<keyword evidence="3" id="KW-0597">Phosphoprotein</keyword>
<evidence type="ECO:0000259" key="19">
    <source>
        <dbReference type="PROSITE" id="PS51473"/>
    </source>
</evidence>
<dbReference type="Pfam" id="PF01657">
    <property type="entry name" value="Stress-antifung"/>
    <property type="match status" value="1"/>
</dbReference>
<dbReference type="InterPro" id="IPR000719">
    <property type="entry name" value="Prot_kinase_dom"/>
</dbReference>